<dbReference type="PANTHER" id="PTHR47414">
    <property type="entry name" value="PEPTIDYL-PROLYL CIS-TRANS ISOMERASE FKBP20-2, CHLOROPLASTIC"/>
    <property type="match status" value="1"/>
</dbReference>
<keyword evidence="4" id="KW-1185">Reference proteome</keyword>
<dbReference type="SUPFAM" id="SSF54534">
    <property type="entry name" value="FKBP-like"/>
    <property type="match status" value="1"/>
</dbReference>
<dbReference type="InterPro" id="IPR046357">
    <property type="entry name" value="PPIase_dom_sf"/>
</dbReference>
<dbReference type="GO" id="GO:0003755">
    <property type="term" value="F:peptidyl-prolyl cis-trans isomerase activity"/>
    <property type="evidence" value="ECO:0007669"/>
    <property type="project" value="UniProtKB-KW"/>
</dbReference>
<evidence type="ECO:0000259" key="2">
    <source>
        <dbReference type="PROSITE" id="PS50059"/>
    </source>
</evidence>
<dbReference type="PROSITE" id="PS50059">
    <property type="entry name" value="FKBP_PPIASE"/>
    <property type="match status" value="1"/>
</dbReference>
<dbReference type="Pfam" id="PF00254">
    <property type="entry name" value="FKBP_C"/>
    <property type="match status" value="1"/>
</dbReference>
<organism evidence="3 4">
    <name type="scientific">Musa troglodytarum</name>
    <name type="common">fe'i banana</name>
    <dbReference type="NCBI Taxonomy" id="320322"/>
    <lineage>
        <taxon>Eukaryota</taxon>
        <taxon>Viridiplantae</taxon>
        <taxon>Streptophyta</taxon>
        <taxon>Embryophyta</taxon>
        <taxon>Tracheophyta</taxon>
        <taxon>Spermatophyta</taxon>
        <taxon>Magnoliopsida</taxon>
        <taxon>Liliopsida</taxon>
        <taxon>Zingiberales</taxon>
        <taxon>Musaceae</taxon>
        <taxon>Musa</taxon>
    </lineage>
</organism>
<proteinExistence type="predicted"/>
<evidence type="ECO:0000256" key="1">
    <source>
        <dbReference type="PROSITE-ProRule" id="PRU00277"/>
    </source>
</evidence>
<dbReference type="EMBL" id="CP097503">
    <property type="protein sequence ID" value="URD84542.1"/>
    <property type="molecule type" value="Genomic_DNA"/>
</dbReference>
<dbReference type="PANTHER" id="PTHR47414:SF1">
    <property type="entry name" value="PEPTIDYL-PROLYL CIS-TRANS ISOMERASE FKBP20-2, CHLOROPLASTIC"/>
    <property type="match status" value="1"/>
</dbReference>
<dbReference type="InterPro" id="IPR029033">
    <property type="entry name" value="His_PPase_superfam"/>
</dbReference>
<dbReference type="CDD" id="cd07040">
    <property type="entry name" value="HP"/>
    <property type="match status" value="1"/>
</dbReference>
<keyword evidence="1" id="KW-0697">Rotamase</keyword>
<dbReference type="Gene3D" id="3.40.50.1240">
    <property type="entry name" value="Phosphoglycerate mutase-like"/>
    <property type="match status" value="1"/>
</dbReference>
<gene>
    <name evidence="3" type="ORF">MUK42_18670</name>
</gene>
<evidence type="ECO:0000313" key="4">
    <source>
        <dbReference type="Proteomes" id="UP001055439"/>
    </source>
</evidence>
<dbReference type="AlphaFoldDB" id="A0A9E7JKK2"/>
<protein>
    <recommendedName>
        <fullName evidence="1">peptidylprolyl isomerase</fullName>
        <ecNumber evidence="1">5.2.1.8</ecNumber>
    </recommendedName>
</protein>
<dbReference type="EC" id="5.2.1.8" evidence="1"/>
<dbReference type="OrthoDB" id="1902587at2759"/>
<dbReference type="InterPro" id="IPR013078">
    <property type="entry name" value="His_Pase_superF_clade-1"/>
</dbReference>
<accession>A0A9E7JKK2</accession>
<dbReference type="InterPro" id="IPR044239">
    <property type="entry name" value="FKBP20-2-like"/>
</dbReference>
<sequence>MADGAGELRVQNVWVMRHGDRIDDQEPLWVAHAKRPWDPPLAEGGLIRAWTAGKRLRGAGVPIHRVVVSPFLRCLQTAVEVIRALCCVVDDDSRLFAMETSQDAVLDPSRVKVSIEYGLSEMLNSEAIGSTVAPKDKKWFPHISDLGALLPSGTLDQSAESIYKELPQWEESVLEARKRYVSVIRALADKYPNENLLLVSHGEAIGASITSVLEDSMVFDVEYCANCHLQRKILSNPSQSFNTEDFKVVTESGQTASSWSMLRSSSSSDGFPFSFCYVNSVSKSSARRFPPSKAFIRASKFEANQERYLGGDRGNAGGRGCSAESRGRRDLFLISLASSSSLVALSAASGKVKGSNPYNERRLLEQNRKIQEANNAPEDFPNFIREGFQVKVVTSDDYVRCDSGLIYLDILVGKGDCPKDGQQVTFHYVGYNESGRRIDSTYLQDRPAKIRLGNKSLVPGKGYKVNAGFEEGIRDMRPGGKRRLIIPPELGPPVGPSTFFSAKQFEVFDVELLDVKDCQRRTIGFYSDVPPGRGDQLEVVEMDQSDAKSRPSARK</sequence>
<name>A0A9E7JKK2_9LILI</name>
<dbReference type="Gene3D" id="3.10.50.40">
    <property type="match status" value="1"/>
</dbReference>
<feature type="domain" description="PPIase FKBP-type" evidence="2">
    <location>
        <begin position="421"/>
        <end position="516"/>
    </location>
</feature>
<dbReference type="SUPFAM" id="SSF53254">
    <property type="entry name" value="Phosphoglycerate mutase-like"/>
    <property type="match status" value="1"/>
</dbReference>
<reference evidence="3" key="1">
    <citation type="submission" date="2022-05" db="EMBL/GenBank/DDBJ databases">
        <title>The Musa troglodytarum L. genome provides insights into the mechanism of non-climacteric behaviour and enrichment of carotenoids.</title>
        <authorList>
            <person name="Wang J."/>
        </authorList>
    </citation>
    <scope>NUCLEOTIDE SEQUENCE</scope>
    <source>
        <tissue evidence="3">Leaf</tissue>
    </source>
</reference>
<evidence type="ECO:0000313" key="3">
    <source>
        <dbReference type="EMBL" id="URD84542.1"/>
    </source>
</evidence>
<dbReference type="Pfam" id="PF00300">
    <property type="entry name" value="His_Phos_1"/>
    <property type="match status" value="2"/>
</dbReference>
<dbReference type="SMART" id="SM00855">
    <property type="entry name" value="PGAM"/>
    <property type="match status" value="1"/>
</dbReference>
<dbReference type="Proteomes" id="UP001055439">
    <property type="component" value="Chromosome 10"/>
</dbReference>
<dbReference type="InterPro" id="IPR001179">
    <property type="entry name" value="PPIase_FKBP_dom"/>
</dbReference>
<comment type="catalytic activity">
    <reaction evidence="1">
        <text>[protein]-peptidylproline (omega=180) = [protein]-peptidylproline (omega=0)</text>
        <dbReference type="Rhea" id="RHEA:16237"/>
        <dbReference type="Rhea" id="RHEA-COMP:10747"/>
        <dbReference type="Rhea" id="RHEA-COMP:10748"/>
        <dbReference type="ChEBI" id="CHEBI:83833"/>
        <dbReference type="ChEBI" id="CHEBI:83834"/>
        <dbReference type="EC" id="5.2.1.8"/>
    </reaction>
</comment>
<keyword evidence="1 3" id="KW-0413">Isomerase</keyword>